<dbReference type="AlphaFoldDB" id="A0A0G4I694"/>
<dbReference type="EMBL" id="CDMZ01005268">
    <property type="protein sequence ID" value="CEM52491.1"/>
    <property type="molecule type" value="Genomic_DNA"/>
</dbReference>
<dbReference type="Gene3D" id="3.30.420.10">
    <property type="entry name" value="Ribonuclease H-like superfamily/Ribonuclease H"/>
    <property type="match status" value="1"/>
</dbReference>
<dbReference type="InterPro" id="IPR050951">
    <property type="entry name" value="Retrovirus_Pol_polyprotein"/>
</dbReference>
<reference evidence="2" key="1">
    <citation type="submission" date="2014-11" db="EMBL/GenBank/DDBJ databases">
        <authorList>
            <person name="Otto D Thomas"/>
            <person name="Naeem Raeece"/>
        </authorList>
    </citation>
    <scope>NUCLEOTIDE SEQUENCE</scope>
</reference>
<dbReference type="InterPro" id="IPR036397">
    <property type="entry name" value="RNaseH_sf"/>
</dbReference>
<gene>
    <name evidence="2" type="ORF">Cvel_36265</name>
</gene>
<proteinExistence type="predicted"/>
<dbReference type="InterPro" id="IPR012337">
    <property type="entry name" value="RNaseH-like_sf"/>
</dbReference>
<dbReference type="Pfam" id="PF17921">
    <property type="entry name" value="Integrase_H2C2"/>
    <property type="match status" value="1"/>
</dbReference>
<sequence>MQELGITLKYILGRANIVADALSQNPPAARQLVPSSAEVSRMGRAQRLPVRPRPLPEAVPVSVQPVGSLGAEFTDLPDLVPEIEESQTPVREGGGQQSRAGMELQSLMVSATQSQAFLDACRRGYSADPFFHPVLRHLSQQHPPAPTPDFTLRLRGMSLRAGLLYFEGNRLCVPRSQQGTVIAGVHSPPHAAHFGMGKTYRKVASLYYWPKMWSTAGAEETARIYRQHVSCKKGFQRHIVCDRDPRFVTRFWQTLHASSGSEVDFATASHHDTAGAAERMNRTLEEALRCLVDTKYSR</sequence>
<accession>A0A0G4I694</accession>
<organism evidence="2">
    <name type="scientific">Chromera velia CCMP2878</name>
    <dbReference type="NCBI Taxonomy" id="1169474"/>
    <lineage>
        <taxon>Eukaryota</taxon>
        <taxon>Sar</taxon>
        <taxon>Alveolata</taxon>
        <taxon>Colpodellida</taxon>
        <taxon>Chromeraceae</taxon>
        <taxon>Chromera</taxon>
    </lineage>
</organism>
<protein>
    <recommendedName>
        <fullName evidence="1">Integrase zinc-binding domain-containing protein</fullName>
    </recommendedName>
</protein>
<dbReference type="SUPFAM" id="SSF53098">
    <property type="entry name" value="Ribonuclease H-like"/>
    <property type="match status" value="1"/>
</dbReference>
<dbReference type="PANTHER" id="PTHR37984">
    <property type="entry name" value="PROTEIN CBG26694"/>
    <property type="match status" value="1"/>
</dbReference>
<evidence type="ECO:0000259" key="1">
    <source>
        <dbReference type="Pfam" id="PF17921"/>
    </source>
</evidence>
<name>A0A0G4I694_9ALVE</name>
<evidence type="ECO:0000313" key="2">
    <source>
        <dbReference type="EMBL" id="CEM52491.1"/>
    </source>
</evidence>
<dbReference type="PANTHER" id="PTHR37984:SF5">
    <property type="entry name" value="PROTEIN NYNRIN-LIKE"/>
    <property type="match status" value="1"/>
</dbReference>
<feature type="domain" description="Integrase zinc-binding" evidence="1">
    <location>
        <begin position="173"/>
        <end position="214"/>
    </location>
</feature>
<dbReference type="PhylomeDB" id="A0A0G4I694"/>
<dbReference type="GO" id="GO:0003676">
    <property type="term" value="F:nucleic acid binding"/>
    <property type="evidence" value="ECO:0007669"/>
    <property type="project" value="InterPro"/>
</dbReference>
<dbReference type="InterPro" id="IPR041588">
    <property type="entry name" value="Integrase_H2C2"/>
</dbReference>
<dbReference type="VEuPathDB" id="CryptoDB:Cvel_36265"/>